<dbReference type="EMBL" id="JAOQAV010000045">
    <property type="protein sequence ID" value="KAJ4180783.1"/>
    <property type="molecule type" value="Genomic_DNA"/>
</dbReference>
<dbReference type="Proteomes" id="UP001152087">
    <property type="component" value="Unassembled WGS sequence"/>
</dbReference>
<accession>A0A9W8QWA0</accession>
<proteinExistence type="predicted"/>
<protein>
    <submittedName>
        <fullName evidence="2">Uncharacterized protein</fullName>
    </submittedName>
</protein>
<feature type="region of interest" description="Disordered" evidence="1">
    <location>
        <begin position="27"/>
        <end position="83"/>
    </location>
</feature>
<organism evidence="2 3">
    <name type="scientific">Fusarium falciforme</name>
    <dbReference type="NCBI Taxonomy" id="195108"/>
    <lineage>
        <taxon>Eukaryota</taxon>
        <taxon>Fungi</taxon>
        <taxon>Dikarya</taxon>
        <taxon>Ascomycota</taxon>
        <taxon>Pezizomycotina</taxon>
        <taxon>Sordariomycetes</taxon>
        <taxon>Hypocreomycetidae</taxon>
        <taxon>Hypocreales</taxon>
        <taxon>Nectriaceae</taxon>
        <taxon>Fusarium</taxon>
        <taxon>Fusarium solani species complex</taxon>
    </lineage>
</organism>
<feature type="non-terminal residue" evidence="2">
    <location>
        <position position="83"/>
    </location>
</feature>
<sequence length="83" mass="8775">MTEFQGGQDSLYYLTCSFVEQIISLSKASTAPASDPHPSSAAAATGRKSQSPSNDQPRSNSQLPSGGQLSSNDEPLLRLQTTM</sequence>
<dbReference type="AlphaFoldDB" id="A0A9W8QWA0"/>
<feature type="compositionally biased region" description="Low complexity" evidence="1">
    <location>
        <begin position="28"/>
        <end position="44"/>
    </location>
</feature>
<feature type="compositionally biased region" description="Polar residues" evidence="1">
    <location>
        <begin position="47"/>
        <end position="83"/>
    </location>
</feature>
<evidence type="ECO:0000313" key="3">
    <source>
        <dbReference type="Proteomes" id="UP001152087"/>
    </source>
</evidence>
<name>A0A9W8QWA0_9HYPO</name>
<gene>
    <name evidence="2" type="ORF">NW755_011506</name>
</gene>
<reference evidence="2" key="1">
    <citation type="submission" date="2022-09" db="EMBL/GenBank/DDBJ databases">
        <title>Fusarium specimens isolated from Avocado Roots.</title>
        <authorList>
            <person name="Stajich J."/>
            <person name="Roper C."/>
            <person name="Heimlech-Rivalta G."/>
        </authorList>
    </citation>
    <scope>NUCLEOTIDE SEQUENCE</scope>
    <source>
        <strain evidence="2">A02</strain>
    </source>
</reference>
<evidence type="ECO:0000256" key="1">
    <source>
        <dbReference type="SAM" id="MobiDB-lite"/>
    </source>
</evidence>
<comment type="caution">
    <text evidence="2">The sequence shown here is derived from an EMBL/GenBank/DDBJ whole genome shotgun (WGS) entry which is preliminary data.</text>
</comment>
<evidence type="ECO:0000313" key="2">
    <source>
        <dbReference type="EMBL" id="KAJ4180783.1"/>
    </source>
</evidence>
<keyword evidence="3" id="KW-1185">Reference proteome</keyword>